<evidence type="ECO:0000313" key="6">
    <source>
        <dbReference type="Proteomes" id="UP000746741"/>
    </source>
</evidence>
<accession>A0A9X9WLN7</accession>
<evidence type="ECO:0000256" key="1">
    <source>
        <dbReference type="ARBA" id="ARBA00022448"/>
    </source>
</evidence>
<dbReference type="Proteomes" id="UP000746741">
    <property type="component" value="Unassembled WGS sequence"/>
</dbReference>
<name>A0A9X9WLN7_9PROT</name>
<dbReference type="GO" id="GO:0009055">
    <property type="term" value="F:electron transfer activity"/>
    <property type="evidence" value="ECO:0007669"/>
    <property type="project" value="InterPro"/>
</dbReference>
<dbReference type="RefSeq" id="WP_168040147.1">
    <property type="nucleotide sequence ID" value="NZ_JAAEDK010000048.1"/>
</dbReference>
<dbReference type="EMBL" id="JAAEDK010000048">
    <property type="protein sequence ID" value="MBR0661247.1"/>
    <property type="molecule type" value="Genomic_DNA"/>
</dbReference>
<keyword evidence="2" id="KW-0249">Electron transport</keyword>
<sequence>MAKRRSGQMIRRSAAALVVFLSSHGSGRAQDPPAPSVPEAASVCLSCHGPFGRPDNLDYPIIGGQNAAYLASALRAYRGGQRTGEAAEMMASVARPLDDRTIDELAVFFASLRSLR</sequence>
<dbReference type="PANTHER" id="PTHR33751">
    <property type="entry name" value="CBB3-TYPE CYTOCHROME C OXIDASE SUBUNIT FIXP"/>
    <property type="match status" value="1"/>
</dbReference>
<proteinExistence type="predicted"/>
<dbReference type="EMBL" id="JAAVUP010000001">
    <property type="protein sequence ID" value="NKE16556.1"/>
    <property type="molecule type" value="Genomic_DNA"/>
</dbReference>
<keyword evidence="6" id="KW-1185">Reference proteome</keyword>
<keyword evidence="1" id="KW-0813">Transport</keyword>
<dbReference type="AlphaFoldDB" id="A0A9X9WLN7"/>
<dbReference type="Proteomes" id="UP001138708">
    <property type="component" value="Unassembled WGS sequence"/>
</dbReference>
<reference evidence="4" key="1">
    <citation type="submission" date="2020-01" db="EMBL/GenBank/DDBJ databases">
        <authorList>
            <person name="Rat A."/>
        </authorList>
    </citation>
    <scope>NUCLEOTIDE SEQUENCE</scope>
    <source>
        <strain evidence="4">LMG 31161</strain>
    </source>
</reference>
<evidence type="ECO:0000313" key="7">
    <source>
        <dbReference type="Proteomes" id="UP001138708"/>
    </source>
</evidence>
<evidence type="ECO:0000256" key="2">
    <source>
        <dbReference type="ARBA" id="ARBA00022982"/>
    </source>
</evidence>
<gene>
    <name evidence="5" type="ORF">GWK15_06355</name>
    <name evidence="4" type="ORF">GXW75_18475</name>
</gene>
<dbReference type="GO" id="GO:0020037">
    <property type="term" value="F:heme binding"/>
    <property type="evidence" value="ECO:0007669"/>
    <property type="project" value="InterPro"/>
</dbReference>
<keyword evidence="3" id="KW-0732">Signal</keyword>
<organism evidence="4 7">
    <name type="scientific">Neoroseomonas oryzicola</name>
    <dbReference type="NCBI Taxonomy" id="535904"/>
    <lineage>
        <taxon>Bacteria</taxon>
        <taxon>Pseudomonadati</taxon>
        <taxon>Pseudomonadota</taxon>
        <taxon>Alphaproteobacteria</taxon>
        <taxon>Acetobacterales</taxon>
        <taxon>Acetobacteraceae</taxon>
        <taxon>Neoroseomonas</taxon>
    </lineage>
</organism>
<evidence type="ECO:0000313" key="5">
    <source>
        <dbReference type="EMBL" id="NKE16556.1"/>
    </source>
</evidence>
<reference evidence="4" key="3">
    <citation type="journal article" date="2021" name="Syst. Appl. Microbiol.">
        <title>Roseomonas hellenica sp. nov., isolated from roots of wild-growing Alkanna tinctoria.</title>
        <authorList>
            <person name="Rat A."/>
            <person name="Naranjo H.D."/>
            <person name="Lebbe L."/>
            <person name="Cnockaert M."/>
            <person name="Krigas N."/>
            <person name="Grigoriadou K."/>
            <person name="Maloupa E."/>
            <person name="Willems A."/>
        </authorList>
    </citation>
    <scope>NUCLEOTIDE SEQUENCE</scope>
    <source>
        <strain evidence="4">LMG 31161</strain>
    </source>
</reference>
<feature type="chain" id="PRO_5040742112" evidence="3">
    <location>
        <begin position="30"/>
        <end position="116"/>
    </location>
</feature>
<reference evidence="5 6" key="2">
    <citation type="submission" date="2020-02" db="EMBL/GenBank/DDBJ databases">
        <authorList>
            <person name="Sun Q."/>
            <person name="Inoue M."/>
        </authorList>
    </citation>
    <scope>NUCLEOTIDE SEQUENCE [LARGE SCALE GENOMIC DNA]</scope>
    <source>
        <strain evidence="5 6">KCTC 22478</strain>
    </source>
</reference>
<feature type="signal peptide" evidence="3">
    <location>
        <begin position="1"/>
        <end position="29"/>
    </location>
</feature>
<dbReference type="PANTHER" id="PTHR33751:SF9">
    <property type="entry name" value="CYTOCHROME C4"/>
    <property type="match status" value="1"/>
</dbReference>
<comment type="caution">
    <text evidence="4">The sequence shown here is derived from an EMBL/GenBank/DDBJ whole genome shotgun (WGS) entry which is preliminary data.</text>
</comment>
<evidence type="ECO:0000256" key="3">
    <source>
        <dbReference type="SAM" id="SignalP"/>
    </source>
</evidence>
<dbReference type="SUPFAM" id="SSF46626">
    <property type="entry name" value="Cytochrome c"/>
    <property type="match status" value="1"/>
</dbReference>
<dbReference type="InterPro" id="IPR036909">
    <property type="entry name" value="Cyt_c-like_dom_sf"/>
</dbReference>
<protein>
    <submittedName>
        <fullName evidence="4">Cytochrome</fullName>
    </submittedName>
</protein>
<dbReference type="Gene3D" id="1.10.760.10">
    <property type="entry name" value="Cytochrome c-like domain"/>
    <property type="match status" value="1"/>
</dbReference>
<dbReference type="InterPro" id="IPR050597">
    <property type="entry name" value="Cytochrome_c_Oxidase_Subunit"/>
</dbReference>
<evidence type="ECO:0000313" key="4">
    <source>
        <dbReference type="EMBL" id="MBR0661247.1"/>
    </source>
</evidence>